<accession>A0A919S9H9</accession>
<comment type="caution">
    <text evidence="2">The sequence shown here is derived from an EMBL/GenBank/DDBJ whole genome shotgun (WGS) entry which is preliminary data.</text>
</comment>
<name>A0A919S9H9_9ACTN</name>
<evidence type="ECO:0000313" key="2">
    <source>
        <dbReference type="EMBL" id="GIM67313.1"/>
    </source>
</evidence>
<protein>
    <recommendedName>
        <fullName evidence="4">DUF1772 domain-containing protein</fullName>
    </recommendedName>
</protein>
<keyword evidence="1" id="KW-1133">Transmembrane helix</keyword>
<feature type="transmembrane region" description="Helical" evidence="1">
    <location>
        <begin position="79"/>
        <end position="108"/>
    </location>
</feature>
<gene>
    <name evidence="2" type="ORF">Aau02nite_26860</name>
</gene>
<organism evidence="2 3">
    <name type="scientific">Actinoplanes auranticolor</name>
    <dbReference type="NCBI Taxonomy" id="47988"/>
    <lineage>
        <taxon>Bacteria</taxon>
        <taxon>Bacillati</taxon>
        <taxon>Actinomycetota</taxon>
        <taxon>Actinomycetes</taxon>
        <taxon>Micromonosporales</taxon>
        <taxon>Micromonosporaceae</taxon>
        <taxon>Actinoplanes</taxon>
    </lineage>
</organism>
<keyword evidence="1" id="KW-0812">Transmembrane</keyword>
<evidence type="ECO:0000256" key="1">
    <source>
        <dbReference type="SAM" id="Phobius"/>
    </source>
</evidence>
<proteinExistence type="predicted"/>
<dbReference type="Proteomes" id="UP000681340">
    <property type="component" value="Unassembled WGS sequence"/>
</dbReference>
<dbReference type="AlphaFoldDB" id="A0A919S9H9"/>
<dbReference type="EMBL" id="BOQL01000021">
    <property type="protein sequence ID" value="GIM67313.1"/>
    <property type="molecule type" value="Genomic_DNA"/>
</dbReference>
<keyword evidence="3" id="KW-1185">Reference proteome</keyword>
<sequence length="150" mass="15707">MDFAHAYLLALAALTAYVGGVSALTTRVSYPLYAAVPAGAFVAYHRRYSRQILPVVIVPAFTSFVACLALPLVRPAAVPLWVASLVAAGGLIGLLATVTAAVPSHLLLQRDGFADGPYRRLRIADRIRTAACGGSAALLVWCVALAFAAR</sequence>
<evidence type="ECO:0008006" key="4">
    <source>
        <dbReference type="Google" id="ProtNLM"/>
    </source>
</evidence>
<dbReference type="RefSeq" id="WP_212988682.1">
    <property type="nucleotide sequence ID" value="NZ_BAABEA010000019.1"/>
</dbReference>
<keyword evidence="1" id="KW-0472">Membrane</keyword>
<feature type="transmembrane region" description="Helical" evidence="1">
    <location>
        <begin position="129"/>
        <end position="149"/>
    </location>
</feature>
<feature type="transmembrane region" description="Helical" evidence="1">
    <location>
        <begin position="52"/>
        <end position="73"/>
    </location>
</feature>
<reference evidence="2" key="1">
    <citation type="submission" date="2021-03" db="EMBL/GenBank/DDBJ databases">
        <title>Whole genome shotgun sequence of Actinoplanes auranticolor NBRC 12245.</title>
        <authorList>
            <person name="Komaki H."/>
            <person name="Tamura T."/>
        </authorList>
    </citation>
    <scope>NUCLEOTIDE SEQUENCE</scope>
    <source>
        <strain evidence="2">NBRC 12245</strain>
    </source>
</reference>
<evidence type="ECO:0000313" key="3">
    <source>
        <dbReference type="Proteomes" id="UP000681340"/>
    </source>
</evidence>